<name>A0A455T4Y8_9CHLR</name>
<keyword evidence="6" id="KW-0812">Transmembrane</keyword>
<reference evidence="8" key="1">
    <citation type="submission" date="2018-12" db="EMBL/GenBank/DDBJ databases">
        <title>Novel natural products biosynthetic potential of the class Ktedonobacteria.</title>
        <authorList>
            <person name="Zheng Y."/>
            <person name="Saitou A."/>
            <person name="Wang C.M."/>
            <person name="Toyoda A."/>
            <person name="Minakuchi Y."/>
            <person name="Sekiguchi Y."/>
            <person name="Ueda K."/>
            <person name="Takano H."/>
            <person name="Sakai Y."/>
            <person name="Yokota A."/>
            <person name="Yabe S."/>
        </authorList>
    </citation>
    <scope>NUCLEOTIDE SEQUENCE</scope>
    <source>
        <strain evidence="8">A3-2</strain>
    </source>
</reference>
<comment type="catalytic activity">
    <reaction evidence="1">
        <text>ATP + protein L-histidine = ADP + protein N-phospho-L-histidine.</text>
        <dbReference type="EC" id="2.7.13.3"/>
    </reaction>
</comment>
<dbReference type="SMART" id="SM00387">
    <property type="entry name" value="HATPase_c"/>
    <property type="match status" value="1"/>
</dbReference>
<keyword evidence="3" id="KW-0808">Transferase</keyword>
<dbReference type="GO" id="GO:0000160">
    <property type="term" value="P:phosphorelay signal transduction system"/>
    <property type="evidence" value="ECO:0007669"/>
    <property type="project" value="UniProtKB-KW"/>
</dbReference>
<feature type="transmembrane region" description="Helical" evidence="6">
    <location>
        <begin position="117"/>
        <end position="137"/>
    </location>
</feature>
<feature type="transmembrane region" description="Helical" evidence="6">
    <location>
        <begin position="365"/>
        <end position="383"/>
    </location>
</feature>
<feature type="transmembrane region" description="Helical" evidence="6">
    <location>
        <begin position="164"/>
        <end position="188"/>
    </location>
</feature>
<keyword evidence="5" id="KW-0902">Two-component regulatory system</keyword>
<feature type="transmembrane region" description="Helical" evidence="6">
    <location>
        <begin position="12"/>
        <end position="33"/>
    </location>
</feature>
<keyword evidence="4" id="KW-0418">Kinase</keyword>
<protein>
    <recommendedName>
        <fullName evidence="2">histidine kinase</fullName>
        <ecNumber evidence="2">2.7.13.3</ecNumber>
    </recommendedName>
</protein>
<keyword evidence="6" id="KW-0472">Membrane</keyword>
<dbReference type="Pfam" id="PF02518">
    <property type="entry name" value="HATPase_c"/>
    <property type="match status" value="1"/>
</dbReference>
<feature type="transmembrane region" description="Helical" evidence="6">
    <location>
        <begin position="87"/>
        <end position="105"/>
    </location>
</feature>
<dbReference type="PANTHER" id="PTHR24421:SF10">
    <property type="entry name" value="NITRATE_NITRITE SENSOR PROTEIN NARQ"/>
    <property type="match status" value="1"/>
</dbReference>
<keyword evidence="6" id="KW-1133">Transmembrane helix</keyword>
<sequence>MTLETLLAPVTLLRTLTLAVSIFNLVTFLWLASTVWLNGDHCARITLWGVVGLALSALFFFLHALLITLPLDQPALRPLLNLLWQAVWFPALWVPYIWFAIGLHYASLINAGWRRRIPWLLALGAVLGMALLFLLLVNRQTFTFVETLQLLAYGTPPPSAGRAWISPLFLLPLLFLVYVGFCAIGPWFTSSRIQQVVVAGWRALGASLRARSAGKSRPLLRRALLEAFWDDPAEIELLEEPQLSWHLARPALLLAALLMVALTIGLGLAGLWSMGRWLGRGAPLVAMPSLRAIPPGLLLLDLVANLVVALIILVIGYSIVRHGILIERPLPRRGFFEQWRGIVIVATAVALFIALLVSLTHSNLSELLCITCLATVAYALFTWSSYRAHDRYIALLGRFLRSTSLRHWLNTSAEKSERELESLFFSLCQSVLAVRCAQLVILAGPMRRTFRYRWPADAYFSGSEPPRRAEGMASGETEALVTLVPRRPPGGRGAGTPLAYRLRLRLASGEPLICWVMPLYDERGLVATLFLGPREDGGTFTKEDMNLAQACGQRILDTIGDHEAMQAVAALLRRRIVDVKLLGAQQRRILHDEILPQMHLALLHLETLRALTGQAGQEAARKALEEAVRLVSESHRQLAALMRATTPGAPYRLEREGLVQAIRTMLEQDFHDAFDEVRWLVDEETAARIDEVTPPAIAELIFAAVQEALRNAARHARGSDVHRRLSVTLQARCGPDLEVVVADDGVGIAAADAATSGTGGGLLTHSALLAIAGGSLTIKSAPGEGVTVRIYLPAQALL</sequence>
<dbReference type="AlphaFoldDB" id="A0A455T4Y8"/>
<gene>
    <name evidence="8" type="ORF">KTA_07030</name>
</gene>
<feature type="transmembrane region" description="Helical" evidence="6">
    <location>
        <begin position="341"/>
        <end position="359"/>
    </location>
</feature>
<dbReference type="PANTHER" id="PTHR24421">
    <property type="entry name" value="NITRATE/NITRITE SENSOR PROTEIN NARX-RELATED"/>
    <property type="match status" value="1"/>
</dbReference>
<evidence type="ECO:0000256" key="6">
    <source>
        <dbReference type="SAM" id="Phobius"/>
    </source>
</evidence>
<dbReference type="Gene3D" id="3.30.565.10">
    <property type="entry name" value="Histidine kinase-like ATPase, C-terminal domain"/>
    <property type="match status" value="1"/>
</dbReference>
<dbReference type="CDD" id="cd16917">
    <property type="entry name" value="HATPase_UhpB-NarQ-NarX-like"/>
    <property type="match status" value="1"/>
</dbReference>
<dbReference type="SUPFAM" id="SSF55874">
    <property type="entry name" value="ATPase domain of HSP90 chaperone/DNA topoisomerase II/histidine kinase"/>
    <property type="match status" value="1"/>
</dbReference>
<feature type="transmembrane region" description="Helical" evidence="6">
    <location>
        <begin position="251"/>
        <end position="272"/>
    </location>
</feature>
<evidence type="ECO:0000256" key="1">
    <source>
        <dbReference type="ARBA" id="ARBA00000085"/>
    </source>
</evidence>
<accession>A0A455T4Y8</accession>
<evidence type="ECO:0000313" key="8">
    <source>
        <dbReference type="EMBL" id="BBH92504.1"/>
    </source>
</evidence>
<dbReference type="EMBL" id="AP019377">
    <property type="protein sequence ID" value="BBH92504.1"/>
    <property type="molecule type" value="Genomic_DNA"/>
</dbReference>
<dbReference type="GO" id="GO:0004673">
    <property type="term" value="F:protein histidine kinase activity"/>
    <property type="evidence" value="ECO:0007669"/>
    <property type="project" value="UniProtKB-EC"/>
</dbReference>
<dbReference type="PROSITE" id="PS50109">
    <property type="entry name" value="HIS_KIN"/>
    <property type="match status" value="1"/>
</dbReference>
<evidence type="ECO:0000256" key="3">
    <source>
        <dbReference type="ARBA" id="ARBA00022679"/>
    </source>
</evidence>
<dbReference type="InterPro" id="IPR003594">
    <property type="entry name" value="HATPase_dom"/>
</dbReference>
<evidence type="ECO:0000256" key="5">
    <source>
        <dbReference type="ARBA" id="ARBA00023012"/>
    </source>
</evidence>
<feature type="transmembrane region" description="Helical" evidence="6">
    <location>
        <begin position="45"/>
        <end position="67"/>
    </location>
</feature>
<evidence type="ECO:0000256" key="4">
    <source>
        <dbReference type="ARBA" id="ARBA00022777"/>
    </source>
</evidence>
<organism evidence="8">
    <name type="scientific">Thermogemmatispora argillosa</name>
    <dbReference type="NCBI Taxonomy" id="2045280"/>
    <lineage>
        <taxon>Bacteria</taxon>
        <taxon>Bacillati</taxon>
        <taxon>Chloroflexota</taxon>
        <taxon>Ktedonobacteria</taxon>
        <taxon>Thermogemmatisporales</taxon>
        <taxon>Thermogemmatisporaceae</taxon>
        <taxon>Thermogemmatispora</taxon>
    </lineage>
</organism>
<proteinExistence type="predicted"/>
<evidence type="ECO:0000259" key="7">
    <source>
        <dbReference type="PROSITE" id="PS50109"/>
    </source>
</evidence>
<feature type="domain" description="Histidine kinase" evidence="7">
    <location>
        <begin position="704"/>
        <end position="796"/>
    </location>
</feature>
<evidence type="ECO:0000256" key="2">
    <source>
        <dbReference type="ARBA" id="ARBA00012438"/>
    </source>
</evidence>
<dbReference type="InterPro" id="IPR004358">
    <property type="entry name" value="Sig_transdc_His_kin-like_C"/>
</dbReference>
<feature type="transmembrane region" description="Helical" evidence="6">
    <location>
        <begin position="292"/>
        <end position="320"/>
    </location>
</feature>
<dbReference type="InterPro" id="IPR005467">
    <property type="entry name" value="His_kinase_dom"/>
</dbReference>
<dbReference type="InterPro" id="IPR050482">
    <property type="entry name" value="Sensor_HK_TwoCompSys"/>
</dbReference>
<dbReference type="PRINTS" id="PR00344">
    <property type="entry name" value="BCTRLSENSOR"/>
</dbReference>
<dbReference type="EC" id="2.7.13.3" evidence="2"/>
<dbReference type="InterPro" id="IPR036890">
    <property type="entry name" value="HATPase_C_sf"/>
</dbReference>